<feature type="transmembrane region" description="Helical" evidence="7">
    <location>
        <begin position="330"/>
        <end position="348"/>
    </location>
</feature>
<evidence type="ECO:0000256" key="1">
    <source>
        <dbReference type="ARBA" id="ARBA00004651"/>
    </source>
</evidence>
<dbReference type="GO" id="GO:0005886">
    <property type="term" value="C:plasma membrane"/>
    <property type="evidence" value="ECO:0007669"/>
    <property type="project" value="UniProtKB-SubCell"/>
</dbReference>
<feature type="domain" description="Major facilitator superfamily (MFS) profile" evidence="8">
    <location>
        <begin position="14"/>
        <end position="504"/>
    </location>
</feature>
<evidence type="ECO:0000256" key="7">
    <source>
        <dbReference type="SAM" id="Phobius"/>
    </source>
</evidence>
<sequence length="509" mass="51633">MRRGTDPARYPWLVLAVVCTGVFMAMLDNLAVTNALPTMGEELSLGISGLQWAMASYTLVLAATLLSAGTVGDLMGQRWAFLAGLIGFMAGSAIGSAATTLATLVAGRALQGLGAAVLLPAGAALLRHTYPDAAARARALGVRGAAGGLGVALGPAVGGPLTEVLGWRSVFWINLPVGAAALLVALRVLPRPPATPVRWDPAGQVLAVTGLGSLVYGLVQGPVDGWGAPAVVAALAVAAAALSAFAAVEARVSLPLLSPAHFRDPASRATAVACFSSSMGLFGGTFFLSIYLQDILGWSAAGAGAVFLSASAFIALTAPVAALLTVRRGIRAPLVLGLALNTLVLLGFSCYGRDAAYASYAWLLPALGVGTGLLFVPTVITLIEHAPADRAGTASAVVDTLREVGGVLGVAALGSVLTARMRVALHDRATDAGLPPDMADHLVRAVVTDGPAHGFTGSYTGAGALRVTSWAEDSFIDGLRLALRCGAVVLACTLVMVLVLLRRAPTKRA</sequence>
<dbReference type="InterPro" id="IPR036259">
    <property type="entry name" value="MFS_trans_sf"/>
</dbReference>
<dbReference type="Pfam" id="PF07690">
    <property type="entry name" value="MFS_1"/>
    <property type="match status" value="1"/>
</dbReference>
<keyword evidence="2" id="KW-0813">Transport</keyword>
<evidence type="ECO:0000256" key="3">
    <source>
        <dbReference type="ARBA" id="ARBA00022692"/>
    </source>
</evidence>
<dbReference type="GO" id="GO:0046677">
    <property type="term" value="P:response to antibiotic"/>
    <property type="evidence" value="ECO:0007669"/>
    <property type="project" value="UniProtKB-KW"/>
</dbReference>
<evidence type="ECO:0000256" key="5">
    <source>
        <dbReference type="ARBA" id="ARBA00023136"/>
    </source>
</evidence>
<feature type="transmembrane region" description="Helical" evidence="7">
    <location>
        <begin position="360"/>
        <end position="383"/>
    </location>
</feature>
<evidence type="ECO:0000256" key="2">
    <source>
        <dbReference type="ARBA" id="ARBA00022448"/>
    </source>
</evidence>
<dbReference type="PROSITE" id="PS50850">
    <property type="entry name" value="MFS"/>
    <property type="match status" value="1"/>
</dbReference>
<reference evidence="9" key="2">
    <citation type="submission" date="2020-09" db="EMBL/GenBank/DDBJ databases">
        <authorList>
            <person name="Sun Q."/>
            <person name="Ohkuma M."/>
        </authorList>
    </citation>
    <scope>NUCLEOTIDE SEQUENCE</scope>
    <source>
        <strain evidence="9">JCM 4815</strain>
    </source>
</reference>
<feature type="transmembrane region" description="Helical" evidence="7">
    <location>
        <begin position="170"/>
        <end position="189"/>
    </location>
</feature>
<proteinExistence type="predicted"/>
<dbReference type="CDD" id="cd17321">
    <property type="entry name" value="MFS_MMR_MDR_like"/>
    <property type="match status" value="1"/>
</dbReference>
<keyword evidence="6" id="KW-0046">Antibiotic resistance</keyword>
<dbReference type="Gene3D" id="1.20.1250.20">
    <property type="entry name" value="MFS general substrate transporter like domains"/>
    <property type="match status" value="1"/>
</dbReference>
<dbReference type="AlphaFoldDB" id="A0A918QAN3"/>
<dbReference type="Proteomes" id="UP000622166">
    <property type="component" value="Unassembled WGS sequence"/>
</dbReference>
<dbReference type="PANTHER" id="PTHR42718">
    <property type="entry name" value="MAJOR FACILITATOR SUPERFAMILY MULTIDRUG TRANSPORTER MFSC"/>
    <property type="match status" value="1"/>
</dbReference>
<keyword evidence="10" id="KW-1185">Reference proteome</keyword>
<evidence type="ECO:0000259" key="8">
    <source>
        <dbReference type="PROSITE" id="PS50850"/>
    </source>
</evidence>
<organism evidence="9 10">
    <name type="scientific">Streptomyces poonensis</name>
    <dbReference type="NCBI Taxonomy" id="68255"/>
    <lineage>
        <taxon>Bacteria</taxon>
        <taxon>Bacillati</taxon>
        <taxon>Actinomycetota</taxon>
        <taxon>Actinomycetes</taxon>
        <taxon>Kitasatosporales</taxon>
        <taxon>Streptomycetaceae</taxon>
        <taxon>Streptomyces</taxon>
    </lineage>
</organism>
<name>A0A918QAN3_9ACTN</name>
<keyword evidence="4 7" id="KW-1133">Transmembrane helix</keyword>
<dbReference type="GO" id="GO:0022857">
    <property type="term" value="F:transmembrane transporter activity"/>
    <property type="evidence" value="ECO:0007669"/>
    <property type="project" value="InterPro"/>
</dbReference>
<keyword evidence="3 7" id="KW-0812">Transmembrane</keyword>
<feature type="transmembrane region" description="Helical" evidence="7">
    <location>
        <begin position="201"/>
        <end position="219"/>
    </location>
</feature>
<dbReference type="InterPro" id="IPR020846">
    <property type="entry name" value="MFS_dom"/>
</dbReference>
<feature type="transmembrane region" description="Helical" evidence="7">
    <location>
        <begin position="225"/>
        <end position="248"/>
    </location>
</feature>
<evidence type="ECO:0000313" key="9">
    <source>
        <dbReference type="EMBL" id="GGZ37981.1"/>
    </source>
</evidence>
<feature type="transmembrane region" description="Helical" evidence="7">
    <location>
        <begin position="109"/>
        <end position="128"/>
    </location>
</feature>
<feature type="transmembrane region" description="Helical" evidence="7">
    <location>
        <begin position="79"/>
        <end position="103"/>
    </location>
</feature>
<comment type="subcellular location">
    <subcellularLocation>
        <location evidence="1">Cell membrane</location>
        <topology evidence="1">Multi-pass membrane protein</topology>
    </subcellularLocation>
</comment>
<protein>
    <submittedName>
        <fullName evidence="9">MFS transporter</fullName>
    </submittedName>
</protein>
<evidence type="ECO:0000313" key="10">
    <source>
        <dbReference type="Proteomes" id="UP000622166"/>
    </source>
</evidence>
<feature type="transmembrane region" description="Helical" evidence="7">
    <location>
        <begin position="12"/>
        <end position="32"/>
    </location>
</feature>
<dbReference type="Gene3D" id="1.20.1720.10">
    <property type="entry name" value="Multidrug resistance protein D"/>
    <property type="match status" value="1"/>
</dbReference>
<feature type="transmembrane region" description="Helical" evidence="7">
    <location>
        <begin position="269"/>
        <end position="292"/>
    </location>
</feature>
<reference evidence="9" key="1">
    <citation type="journal article" date="2014" name="Int. J. Syst. Evol. Microbiol.">
        <title>Complete genome sequence of Corynebacterium casei LMG S-19264T (=DSM 44701T), isolated from a smear-ripened cheese.</title>
        <authorList>
            <consortium name="US DOE Joint Genome Institute (JGI-PGF)"/>
            <person name="Walter F."/>
            <person name="Albersmeier A."/>
            <person name="Kalinowski J."/>
            <person name="Ruckert C."/>
        </authorList>
    </citation>
    <scope>NUCLEOTIDE SEQUENCE</scope>
    <source>
        <strain evidence="9">JCM 4815</strain>
    </source>
</reference>
<comment type="caution">
    <text evidence="9">The sequence shown here is derived from an EMBL/GenBank/DDBJ whole genome shotgun (WGS) entry which is preliminary data.</text>
</comment>
<evidence type="ECO:0000256" key="4">
    <source>
        <dbReference type="ARBA" id="ARBA00022989"/>
    </source>
</evidence>
<dbReference type="EMBL" id="BMVW01000020">
    <property type="protein sequence ID" value="GGZ37981.1"/>
    <property type="molecule type" value="Genomic_DNA"/>
</dbReference>
<feature type="transmembrane region" description="Helical" evidence="7">
    <location>
        <begin position="52"/>
        <end position="72"/>
    </location>
</feature>
<dbReference type="PANTHER" id="PTHR42718:SF9">
    <property type="entry name" value="MAJOR FACILITATOR SUPERFAMILY MULTIDRUG TRANSPORTER MFSC"/>
    <property type="match status" value="1"/>
</dbReference>
<evidence type="ECO:0000256" key="6">
    <source>
        <dbReference type="ARBA" id="ARBA00023251"/>
    </source>
</evidence>
<dbReference type="SUPFAM" id="SSF103473">
    <property type="entry name" value="MFS general substrate transporter"/>
    <property type="match status" value="1"/>
</dbReference>
<feature type="transmembrane region" description="Helical" evidence="7">
    <location>
        <begin position="481"/>
        <end position="501"/>
    </location>
</feature>
<feature type="transmembrane region" description="Helical" evidence="7">
    <location>
        <begin position="140"/>
        <end position="158"/>
    </location>
</feature>
<dbReference type="InterPro" id="IPR011701">
    <property type="entry name" value="MFS"/>
</dbReference>
<keyword evidence="5 7" id="KW-0472">Membrane</keyword>
<dbReference type="RefSeq" id="WP_189866100.1">
    <property type="nucleotide sequence ID" value="NZ_BMVW01000020.1"/>
</dbReference>
<feature type="transmembrane region" description="Helical" evidence="7">
    <location>
        <begin position="404"/>
        <end position="425"/>
    </location>
</feature>
<gene>
    <name evidence="9" type="ORF">GCM10010365_68450</name>
</gene>
<feature type="transmembrane region" description="Helical" evidence="7">
    <location>
        <begin position="298"/>
        <end position="323"/>
    </location>
</feature>
<accession>A0A918QAN3</accession>